<reference evidence="2 3" key="1">
    <citation type="submission" date="2016-11" db="EMBL/GenBank/DDBJ databases">
        <title>Draft Genome Sequences of Nine Cyanobacterial Strains from Diverse Habitats.</title>
        <authorList>
            <person name="Zhu T."/>
            <person name="Hou S."/>
            <person name="Lu X."/>
            <person name="Hess W.R."/>
        </authorList>
    </citation>
    <scope>NUCLEOTIDE SEQUENCE [LARGE SCALE GENOMIC DNA]</scope>
    <source>
        <strain evidence="2 3">IAM M-71</strain>
    </source>
</reference>
<evidence type="ECO:0000313" key="3">
    <source>
        <dbReference type="Proteomes" id="UP000185860"/>
    </source>
</evidence>
<dbReference type="Proteomes" id="UP000185860">
    <property type="component" value="Unassembled WGS sequence"/>
</dbReference>
<feature type="domain" description="CMP/dCMP-type deaminase" evidence="1">
    <location>
        <begin position="1"/>
        <end position="109"/>
    </location>
</feature>
<dbReference type="CDD" id="cd01285">
    <property type="entry name" value="nucleoside_deaminase"/>
    <property type="match status" value="1"/>
</dbReference>
<gene>
    <name evidence="2" type="ORF">NIES2119_03580</name>
</gene>
<dbReference type="AlphaFoldDB" id="A0A1U7IRG6"/>
<evidence type="ECO:0000259" key="1">
    <source>
        <dbReference type="PROSITE" id="PS51747"/>
    </source>
</evidence>
<dbReference type="InterPro" id="IPR002125">
    <property type="entry name" value="CMP_dCMP_dom"/>
</dbReference>
<dbReference type="Gene3D" id="3.40.140.10">
    <property type="entry name" value="Cytidine Deaminase, domain 2"/>
    <property type="match status" value="1"/>
</dbReference>
<organism evidence="2 3">
    <name type="scientific">[Phormidium ambiguum] IAM M-71</name>
    <dbReference type="NCBI Taxonomy" id="454136"/>
    <lineage>
        <taxon>Bacteria</taxon>
        <taxon>Bacillati</taxon>
        <taxon>Cyanobacteriota</taxon>
        <taxon>Cyanophyceae</taxon>
        <taxon>Oscillatoriophycideae</taxon>
        <taxon>Aerosakkonematales</taxon>
        <taxon>Aerosakkonemataceae</taxon>
        <taxon>Floridanema</taxon>
    </lineage>
</organism>
<comment type="caution">
    <text evidence="2">The sequence shown here is derived from an EMBL/GenBank/DDBJ whole genome shotgun (WGS) entry which is preliminary data.</text>
</comment>
<dbReference type="PANTHER" id="PTHR11079:SF162">
    <property type="entry name" value="RIBOFLAVIN BIOSYNTHESIS PROTEIN PYRD, CHLOROPLASTIC"/>
    <property type="match status" value="1"/>
</dbReference>
<protein>
    <submittedName>
        <fullName evidence="2">tRNA-specific adenosine deaminase</fullName>
    </submittedName>
</protein>
<dbReference type="InterPro" id="IPR016193">
    <property type="entry name" value="Cytidine_deaminase-like"/>
</dbReference>
<dbReference type="SUPFAM" id="SSF53927">
    <property type="entry name" value="Cytidine deaminase-like"/>
    <property type="match status" value="1"/>
</dbReference>
<name>A0A1U7IRG6_9CYAN</name>
<dbReference type="RefSeq" id="WP_073592104.1">
    <property type="nucleotide sequence ID" value="NZ_MRCE01000003.1"/>
</dbReference>
<proteinExistence type="predicted"/>
<dbReference type="EMBL" id="MRCE01000003">
    <property type="protein sequence ID" value="OKH40041.1"/>
    <property type="molecule type" value="Genomic_DNA"/>
</dbReference>
<dbReference type="Pfam" id="PF00383">
    <property type="entry name" value="dCMP_cyt_deam_1"/>
    <property type="match status" value="1"/>
</dbReference>
<sequence length="141" mass="15140">MSPEELMRVALAEAKQGDAPYGAAIVKDGEIAIAAHNTVKRDRDPSAHAEINAIRLLAKKLNSTSLEGYTLYTTCEPCPMCATACVWAGISEIVIGASIEDLIDLGVSQINLSCEEIIAKSFRNIKVTKGLLKSDCLSLFK</sequence>
<dbReference type="GO" id="GO:0003824">
    <property type="term" value="F:catalytic activity"/>
    <property type="evidence" value="ECO:0007669"/>
    <property type="project" value="InterPro"/>
</dbReference>
<evidence type="ECO:0000313" key="2">
    <source>
        <dbReference type="EMBL" id="OKH40041.1"/>
    </source>
</evidence>
<dbReference type="PANTHER" id="PTHR11079">
    <property type="entry name" value="CYTOSINE DEAMINASE FAMILY MEMBER"/>
    <property type="match status" value="1"/>
</dbReference>
<dbReference type="OrthoDB" id="9802676at2"/>
<dbReference type="PROSITE" id="PS51747">
    <property type="entry name" value="CYT_DCMP_DEAMINASES_2"/>
    <property type="match status" value="1"/>
</dbReference>
<accession>A0A1U7IRG6</accession>
<dbReference type="STRING" id="454136.NIES2119_03580"/>